<evidence type="ECO:0000313" key="3">
    <source>
        <dbReference type="EMBL" id="SFU87257.1"/>
    </source>
</evidence>
<dbReference type="EMBL" id="FPBX01000029">
    <property type="protein sequence ID" value="SFU87257.1"/>
    <property type="molecule type" value="Genomic_DNA"/>
</dbReference>
<keyword evidence="4" id="KW-1185">Reference proteome</keyword>
<reference evidence="3 4" key="1">
    <citation type="submission" date="2016-10" db="EMBL/GenBank/DDBJ databases">
        <authorList>
            <person name="de Groot N.N."/>
        </authorList>
    </citation>
    <scope>NUCLEOTIDE SEQUENCE [LARGE SCALE GENOMIC DNA]</scope>
    <source>
        <strain evidence="3 4">R-24608</strain>
    </source>
</reference>
<evidence type="ECO:0000256" key="2">
    <source>
        <dbReference type="SAM" id="SignalP"/>
    </source>
</evidence>
<organism evidence="3 4">
    <name type="scientific">Paenacidovorax caeni</name>
    <dbReference type="NCBI Taxonomy" id="343013"/>
    <lineage>
        <taxon>Bacteria</taxon>
        <taxon>Pseudomonadati</taxon>
        <taxon>Pseudomonadota</taxon>
        <taxon>Betaproteobacteria</taxon>
        <taxon>Burkholderiales</taxon>
        <taxon>Comamonadaceae</taxon>
        <taxon>Paenacidovorax</taxon>
    </lineage>
</organism>
<feature type="region of interest" description="Disordered" evidence="1">
    <location>
        <begin position="33"/>
        <end position="52"/>
    </location>
</feature>
<feature type="chain" id="PRO_5010304316" evidence="2">
    <location>
        <begin position="31"/>
        <end position="699"/>
    </location>
</feature>
<dbReference type="Proteomes" id="UP000183656">
    <property type="component" value="Unassembled WGS sequence"/>
</dbReference>
<dbReference type="RefSeq" id="WP_175537958.1">
    <property type="nucleotide sequence ID" value="NZ_CYIG01000027.1"/>
</dbReference>
<dbReference type="STRING" id="343013.SAMN04489707_10298"/>
<accession>A0A1I7JPX9</accession>
<protein>
    <submittedName>
        <fullName evidence="3">Uncharacterized protein</fullName>
    </submittedName>
</protein>
<keyword evidence="2" id="KW-0732">Signal</keyword>
<name>A0A1I7JPX9_9BURK</name>
<feature type="signal peptide" evidence="2">
    <location>
        <begin position="1"/>
        <end position="30"/>
    </location>
</feature>
<sequence length="699" mass="76079">MHPSAPNGAIRRPVSAAAALAFMFTLTACGGGSDASDTPPTSGPPPGAGAPQGSVVCKDYDMQDVTIAPKTITIRNNADEQIYPVLSTSTNAENLWVQGCLRTTEALPTDVVYKLYVNDGQGIPPGSEVTITLPLYSELGPRQYITWWNGGRMLLADRNKRLRNDEDKPMATPAEVTCQAQGTACALTTYASKVQFPEDAFAQLSEYTFGDSDIPAGQAARLLKPANVGYNISYVDHVYMPVAIGPRDNPYIGYSGSVQKPAEFRKALRSFLGGLGEGWPVYNMSEVRLPGGYNIFAQRGGYLVQDPDVPVQPPDGQNPPVLTVQKCIDKQCTPEEQRSLQWGQSVQNIQDLWGACVDWGSEDISAYTRKKYPQDCPAPQAMRDKLALVKDFFAENHKKYLAMYDAKQCTGEPKGSGKIPPHVAEFKYWEAIKHIYGWVPYNEGCGAGANKLSATTAQGRDHAYVQAMYIQDLQYNYGQSAVQADPRLVFNPYVKLIHDDLGMSAYGFSVDDAVGFMSELGNGLVFTVGGVQGLENGRAFNYHDGFDVLLGNPADRVPENKPLLKKYGACSLGQDAGDPNCENFKQDVLMPDANRIVGFRVGTMPSYPMKVRFTDAQDNVYTLLVKEKFAACTGALANCPSNRASIVDSSACSVTTPQGGKHPKSDMWCVGANPNQSRENDEAAIKNHLSFPVPVQYLP</sequence>
<evidence type="ECO:0000313" key="4">
    <source>
        <dbReference type="Proteomes" id="UP000183656"/>
    </source>
</evidence>
<proteinExistence type="predicted"/>
<dbReference type="AlphaFoldDB" id="A0A1I7JPX9"/>
<gene>
    <name evidence="3" type="ORF">SAMN04489707_10298</name>
</gene>
<evidence type="ECO:0000256" key="1">
    <source>
        <dbReference type="SAM" id="MobiDB-lite"/>
    </source>
</evidence>